<dbReference type="Proteomes" id="UP001516400">
    <property type="component" value="Unassembled WGS sequence"/>
</dbReference>
<protein>
    <submittedName>
        <fullName evidence="1">Uncharacterized protein</fullName>
    </submittedName>
</protein>
<proteinExistence type="predicted"/>
<name>A0ABD2NGR7_9CUCU</name>
<dbReference type="EMBL" id="JABFTP020000103">
    <property type="protein sequence ID" value="KAL3277466.1"/>
    <property type="molecule type" value="Genomic_DNA"/>
</dbReference>
<keyword evidence="2" id="KW-1185">Reference proteome</keyword>
<evidence type="ECO:0000313" key="2">
    <source>
        <dbReference type="Proteomes" id="UP001516400"/>
    </source>
</evidence>
<sequence length="153" mass="17469">MRSTRDGRLLIRLPRDEDYAENVRKALRQKGGLKRKQIGGNKKLVAMVKKEEVEEALWQALKCEKDGGYSIGNLRPMAYNMMAVKLTMDKEKGDSLLHRDKRIRVGPLRGRLEKRFDVDNFFKCWGSAHVLKNCKGQDRTGLCYKCGKIGSPG</sequence>
<organism evidence="1 2">
    <name type="scientific">Cryptolaemus montrouzieri</name>
    <dbReference type="NCBI Taxonomy" id="559131"/>
    <lineage>
        <taxon>Eukaryota</taxon>
        <taxon>Metazoa</taxon>
        <taxon>Ecdysozoa</taxon>
        <taxon>Arthropoda</taxon>
        <taxon>Hexapoda</taxon>
        <taxon>Insecta</taxon>
        <taxon>Pterygota</taxon>
        <taxon>Neoptera</taxon>
        <taxon>Endopterygota</taxon>
        <taxon>Coleoptera</taxon>
        <taxon>Polyphaga</taxon>
        <taxon>Cucujiformia</taxon>
        <taxon>Coccinelloidea</taxon>
        <taxon>Coccinellidae</taxon>
        <taxon>Scymninae</taxon>
        <taxon>Scymnini</taxon>
        <taxon>Cryptolaemus</taxon>
    </lineage>
</organism>
<accession>A0ABD2NGR7</accession>
<comment type="caution">
    <text evidence="1">The sequence shown here is derived from an EMBL/GenBank/DDBJ whole genome shotgun (WGS) entry which is preliminary data.</text>
</comment>
<gene>
    <name evidence="1" type="ORF">HHI36_012812</name>
</gene>
<reference evidence="1 2" key="1">
    <citation type="journal article" date="2021" name="BMC Biol.">
        <title>Horizontally acquired antibacterial genes associated with adaptive radiation of ladybird beetles.</title>
        <authorList>
            <person name="Li H.S."/>
            <person name="Tang X.F."/>
            <person name="Huang Y.H."/>
            <person name="Xu Z.Y."/>
            <person name="Chen M.L."/>
            <person name="Du X.Y."/>
            <person name="Qiu B.Y."/>
            <person name="Chen P.T."/>
            <person name="Zhang W."/>
            <person name="Slipinski A."/>
            <person name="Escalona H.E."/>
            <person name="Waterhouse R.M."/>
            <person name="Zwick A."/>
            <person name="Pang H."/>
        </authorList>
    </citation>
    <scope>NUCLEOTIDE SEQUENCE [LARGE SCALE GENOMIC DNA]</scope>
    <source>
        <strain evidence="1">SYSU2018</strain>
    </source>
</reference>
<evidence type="ECO:0000313" key="1">
    <source>
        <dbReference type="EMBL" id="KAL3277466.1"/>
    </source>
</evidence>
<dbReference type="AlphaFoldDB" id="A0ABD2NGR7"/>